<keyword evidence="3" id="KW-1185">Reference proteome</keyword>
<evidence type="ECO:0000313" key="2">
    <source>
        <dbReference type="EMBL" id="KAK3585069.1"/>
    </source>
</evidence>
<dbReference type="EMBL" id="JAEAOA010000324">
    <property type="protein sequence ID" value="KAK3585069.1"/>
    <property type="molecule type" value="Genomic_DNA"/>
</dbReference>
<comment type="caution">
    <text evidence="2">The sequence shown here is derived from an EMBL/GenBank/DDBJ whole genome shotgun (WGS) entry which is preliminary data.</text>
</comment>
<reference evidence="2" key="2">
    <citation type="journal article" date="2021" name="Genome Biol. Evol.">
        <title>Developing a high-quality reference genome for a parasitic bivalve with doubly uniparental inheritance (Bivalvia: Unionida).</title>
        <authorList>
            <person name="Smith C.H."/>
        </authorList>
    </citation>
    <scope>NUCLEOTIDE SEQUENCE</scope>
    <source>
        <strain evidence="2">CHS0354</strain>
        <tissue evidence="2">Mantle</tissue>
    </source>
</reference>
<feature type="transmembrane region" description="Helical" evidence="1">
    <location>
        <begin position="97"/>
        <end position="124"/>
    </location>
</feature>
<feature type="transmembrane region" description="Helical" evidence="1">
    <location>
        <begin position="238"/>
        <end position="261"/>
    </location>
</feature>
<reference evidence="2" key="1">
    <citation type="journal article" date="2021" name="Genome Biol. Evol.">
        <title>A High-Quality Reference Genome for a Parasitic Bivalve with Doubly Uniparental Inheritance (Bivalvia: Unionida).</title>
        <authorList>
            <person name="Smith C.H."/>
        </authorList>
    </citation>
    <scope>NUCLEOTIDE SEQUENCE</scope>
    <source>
        <strain evidence="2">CHS0354</strain>
    </source>
</reference>
<feature type="transmembrane region" description="Helical" evidence="1">
    <location>
        <begin position="34"/>
        <end position="60"/>
    </location>
</feature>
<evidence type="ECO:0000313" key="3">
    <source>
        <dbReference type="Proteomes" id="UP001195483"/>
    </source>
</evidence>
<organism evidence="2 3">
    <name type="scientific">Potamilus streckersoni</name>
    <dbReference type="NCBI Taxonomy" id="2493646"/>
    <lineage>
        <taxon>Eukaryota</taxon>
        <taxon>Metazoa</taxon>
        <taxon>Spiralia</taxon>
        <taxon>Lophotrochozoa</taxon>
        <taxon>Mollusca</taxon>
        <taxon>Bivalvia</taxon>
        <taxon>Autobranchia</taxon>
        <taxon>Heteroconchia</taxon>
        <taxon>Palaeoheterodonta</taxon>
        <taxon>Unionida</taxon>
        <taxon>Unionoidea</taxon>
        <taxon>Unionidae</taxon>
        <taxon>Ambleminae</taxon>
        <taxon>Lampsilini</taxon>
        <taxon>Potamilus</taxon>
    </lineage>
</organism>
<accession>A0AAE0S4M1</accession>
<keyword evidence="1" id="KW-0812">Transmembrane</keyword>
<evidence type="ECO:0000256" key="1">
    <source>
        <dbReference type="SAM" id="Phobius"/>
    </source>
</evidence>
<dbReference type="Proteomes" id="UP001195483">
    <property type="component" value="Unassembled WGS sequence"/>
</dbReference>
<sequence>MATVLVLTLILYESNDMATVLVLTLNLYESNDMATVLVLTLILYESTDMATVLVLTLILYENTDMATVLVLALILYENTDIPTVLVLNIILYESTDMVTVLVLTLILYESTDMATVLVLTLIRYENTDMATVLVLALILYENTDIATVLVLNLILYEVLVVTLILYENTHIATDLVLTIILYNILQPNCFSERLGCISKVTFLILCILCAVVFGPACCAIEAVIAVGRTQNSSDTYQWFLPMLISFFAFNEIIFALIASAICCCCSPVNQARVHVVIAKQSNNYNDLEKRPLDSPEVYESVPVNKKAIRRPRSTDYDNFAISRPPMENQREDEVGRNGVRHAPIFASEDPRTNYQPRNYSDSYNTMKKLAMPMGRKEW</sequence>
<gene>
    <name evidence="2" type="ORF">CHS0354_004254</name>
</gene>
<reference evidence="2" key="3">
    <citation type="submission" date="2023-05" db="EMBL/GenBank/DDBJ databases">
        <authorList>
            <person name="Smith C.H."/>
        </authorList>
    </citation>
    <scope>NUCLEOTIDE SEQUENCE</scope>
    <source>
        <strain evidence="2">CHS0354</strain>
        <tissue evidence="2">Mantle</tissue>
    </source>
</reference>
<keyword evidence="1" id="KW-0472">Membrane</keyword>
<dbReference type="AlphaFoldDB" id="A0AAE0S4M1"/>
<name>A0AAE0S4M1_9BIVA</name>
<protein>
    <submittedName>
        <fullName evidence="2">Uncharacterized protein</fullName>
    </submittedName>
</protein>
<keyword evidence="1" id="KW-1133">Transmembrane helix</keyword>
<feature type="transmembrane region" description="Helical" evidence="1">
    <location>
        <begin position="145"/>
        <end position="166"/>
    </location>
</feature>
<feature type="transmembrane region" description="Helical" evidence="1">
    <location>
        <begin position="200"/>
        <end position="226"/>
    </location>
</feature>
<proteinExistence type="predicted"/>
<feature type="transmembrane region" description="Helical" evidence="1">
    <location>
        <begin position="67"/>
        <end position="91"/>
    </location>
</feature>